<dbReference type="Proteomes" id="UP000642919">
    <property type="component" value="Unassembled WGS sequence"/>
</dbReference>
<protein>
    <submittedName>
        <fullName evidence="2">SsDNA-binding replication factor A large subunit</fullName>
    </submittedName>
</protein>
<evidence type="ECO:0000313" key="3">
    <source>
        <dbReference type="Proteomes" id="UP000642919"/>
    </source>
</evidence>
<reference evidence="2" key="1">
    <citation type="submission" date="2020-08" db="EMBL/GenBank/DDBJ databases">
        <title>Genomic Encyclopedia of Type Strains, Phase IV (KMG-IV): sequencing the most valuable type-strain genomes for metagenomic binning, comparative biology and taxonomic classification.</title>
        <authorList>
            <person name="Goeker M."/>
        </authorList>
    </citation>
    <scope>NUCLEOTIDE SEQUENCE</scope>
    <source>
        <strain evidence="2">DSM 669</strain>
    </source>
</reference>
<evidence type="ECO:0000256" key="1">
    <source>
        <dbReference type="SAM" id="MobiDB-lite"/>
    </source>
</evidence>
<feature type="compositionally biased region" description="Basic and acidic residues" evidence="1">
    <location>
        <begin position="163"/>
        <end position="172"/>
    </location>
</feature>
<dbReference type="FunFam" id="2.40.50.140:FF:000301">
    <property type="entry name" value="Replication protein A"/>
    <property type="match status" value="1"/>
</dbReference>
<name>A0A841HDG7_HALSI</name>
<accession>A0A841HDG7</accession>
<dbReference type="GO" id="GO:0003677">
    <property type="term" value="F:DNA binding"/>
    <property type="evidence" value="ECO:0007669"/>
    <property type="project" value="UniProtKB-KW"/>
</dbReference>
<comment type="caution">
    <text evidence="2">The sequence shown here is derived from an EMBL/GenBank/DDBJ whole genome shotgun (WGS) entry which is preliminary data.</text>
</comment>
<proteinExistence type="predicted"/>
<organism evidence="2 3">
    <name type="scientific">Halobacterium salinarum</name>
    <name type="common">Halobacterium halobium</name>
    <dbReference type="NCBI Taxonomy" id="2242"/>
    <lineage>
        <taxon>Archaea</taxon>
        <taxon>Methanobacteriati</taxon>
        <taxon>Methanobacteriota</taxon>
        <taxon>Stenosarchaea group</taxon>
        <taxon>Halobacteria</taxon>
        <taxon>Halobacteriales</taxon>
        <taxon>Halobacteriaceae</taxon>
        <taxon>Halobacterium</taxon>
    </lineage>
</organism>
<feature type="region of interest" description="Disordered" evidence="1">
    <location>
        <begin position="152"/>
        <end position="172"/>
    </location>
</feature>
<dbReference type="Gene3D" id="2.40.50.140">
    <property type="entry name" value="Nucleic acid-binding proteins"/>
    <property type="match status" value="1"/>
</dbReference>
<dbReference type="SUPFAM" id="SSF50249">
    <property type="entry name" value="Nucleic acid-binding proteins"/>
    <property type="match status" value="1"/>
</dbReference>
<dbReference type="InterPro" id="IPR012340">
    <property type="entry name" value="NA-bd_OB-fold"/>
</dbReference>
<gene>
    <name evidence="2" type="ORF">HNR49_002512</name>
</gene>
<keyword evidence="2" id="KW-0238">DNA-binding</keyword>
<sequence length="330" mass="36335">MVLSVVVVGKPRCRSIAVAARERLHRYGEYPMSSNNASGKVVSVDEQAFENAGEQAADEDGFPVVDETPEFEAAVEQETQAKVDANHPDGIADTSEDRIHGVTLEQEERIRAREAELERISAQAELGTQDGREQRTRDIAAKRSAVRRAEFQTRAASVDPMADPERDDPRAELTQEQLAAVNKQSMRLAEKLDGWSRAAIGRRLGEAVVGGKDVTSAVVGVFEELQTAPGTVIPIGKLEDVNRKEVSIEGTVTRLWKPSSAAISQVGLIEDESGKTKFTSWVASEQPWIEEGEHVRIHGAAKNWYNGRVSVALTGWSTVHFPERGRWWEA</sequence>
<dbReference type="AlphaFoldDB" id="A0A841HDG7"/>
<dbReference type="CDD" id="cd04491">
    <property type="entry name" value="SoSSB_OBF"/>
    <property type="match status" value="1"/>
</dbReference>
<dbReference type="EMBL" id="JACHGX010000027">
    <property type="protein sequence ID" value="MBB6091121.1"/>
    <property type="molecule type" value="Genomic_DNA"/>
</dbReference>
<evidence type="ECO:0000313" key="2">
    <source>
        <dbReference type="EMBL" id="MBB6091121.1"/>
    </source>
</evidence>